<organism evidence="1 2">
    <name type="scientific">Mycena maculata</name>
    <dbReference type="NCBI Taxonomy" id="230809"/>
    <lineage>
        <taxon>Eukaryota</taxon>
        <taxon>Fungi</taxon>
        <taxon>Dikarya</taxon>
        <taxon>Basidiomycota</taxon>
        <taxon>Agaricomycotina</taxon>
        <taxon>Agaricomycetes</taxon>
        <taxon>Agaricomycetidae</taxon>
        <taxon>Agaricales</taxon>
        <taxon>Marasmiineae</taxon>
        <taxon>Mycenaceae</taxon>
        <taxon>Mycena</taxon>
    </lineage>
</organism>
<name>A0AAD7MR83_9AGAR</name>
<gene>
    <name evidence="1" type="ORF">DFH07DRAFT_781900</name>
</gene>
<dbReference type="AlphaFoldDB" id="A0AAD7MR83"/>
<evidence type="ECO:0000313" key="1">
    <source>
        <dbReference type="EMBL" id="KAJ7729504.1"/>
    </source>
</evidence>
<dbReference type="Proteomes" id="UP001215280">
    <property type="component" value="Unassembled WGS sequence"/>
</dbReference>
<proteinExistence type="predicted"/>
<evidence type="ECO:0000313" key="2">
    <source>
        <dbReference type="Proteomes" id="UP001215280"/>
    </source>
</evidence>
<comment type="caution">
    <text evidence="1">The sequence shown here is derived from an EMBL/GenBank/DDBJ whole genome shotgun (WGS) entry which is preliminary data.</text>
</comment>
<accession>A0AAD7MR83</accession>
<protein>
    <submittedName>
        <fullName evidence="1">Uncharacterized protein</fullName>
    </submittedName>
</protein>
<dbReference type="EMBL" id="JARJLG010000197">
    <property type="protein sequence ID" value="KAJ7729504.1"/>
    <property type="molecule type" value="Genomic_DNA"/>
</dbReference>
<keyword evidence="2" id="KW-1185">Reference proteome</keyword>
<reference evidence="1" key="1">
    <citation type="submission" date="2023-03" db="EMBL/GenBank/DDBJ databases">
        <title>Massive genome expansion in bonnet fungi (Mycena s.s.) driven by repeated elements and novel gene families across ecological guilds.</title>
        <authorList>
            <consortium name="Lawrence Berkeley National Laboratory"/>
            <person name="Harder C.B."/>
            <person name="Miyauchi S."/>
            <person name="Viragh M."/>
            <person name="Kuo A."/>
            <person name="Thoen E."/>
            <person name="Andreopoulos B."/>
            <person name="Lu D."/>
            <person name="Skrede I."/>
            <person name="Drula E."/>
            <person name="Henrissat B."/>
            <person name="Morin E."/>
            <person name="Kohler A."/>
            <person name="Barry K."/>
            <person name="LaButti K."/>
            <person name="Morin E."/>
            <person name="Salamov A."/>
            <person name="Lipzen A."/>
            <person name="Mereny Z."/>
            <person name="Hegedus B."/>
            <person name="Baldrian P."/>
            <person name="Stursova M."/>
            <person name="Weitz H."/>
            <person name="Taylor A."/>
            <person name="Grigoriev I.V."/>
            <person name="Nagy L.G."/>
            <person name="Martin F."/>
            <person name="Kauserud H."/>
        </authorList>
    </citation>
    <scope>NUCLEOTIDE SEQUENCE</scope>
    <source>
        <strain evidence="1">CBHHK188m</strain>
    </source>
</reference>
<sequence length="290" mass="34367">MQRNRGVKDGSRLTNDRDRCMNASGLKRRVSEGRRRVRMKGISKVPELIELWRAFSAWRYEDRRVKHHTKRGWGGRETYMTMERPDTSYMNPRSIKHGRRLEENQQCHLTTRRDEGEGSEYFEKYSLGIVVRVEAQARVLYGGGHSGQKVQMYIEGDGRGGRVVHRIGRWIGVVRMKDAYRMGVSLTGEEKVSDETRVKRRNEARETDQCNYDTKITSRPRLVKTLGGSKNFFGSYHHVEDLERRMGETTHLMRPYFMKMIGQRAEHRRTRKDERWQWTVDDKREKKLVK</sequence>